<dbReference type="PANTHER" id="PTHR43591">
    <property type="entry name" value="METHYLTRANSFERASE"/>
    <property type="match status" value="1"/>
</dbReference>
<gene>
    <name evidence="2" type="ORF">B0I18_103289</name>
</gene>
<dbReference type="OrthoDB" id="3896938at2"/>
<comment type="caution">
    <text evidence="2">The sequence shown here is derived from an EMBL/GenBank/DDBJ whole genome shotgun (WGS) entry which is preliminary data.</text>
</comment>
<evidence type="ECO:0000259" key="1">
    <source>
        <dbReference type="Pfam" id="PF08241"/>
    </source>
</evidence>
<name>A0A2P8D676_9BACT</name>
<dbReference type="SUPFAM" id="SSF53335">
    <property type="entry name" value="S-adenosyl-L-methionine-dependent methyltransferases"/>
    <property type="match status" value="1"/>
</dbReference>
<dbReference type="RefSeq" id="WP_106522887.1">
    <property type="nucleotide sequence ID" value="NZ_PYGD01000003.1"/>
</dbReference>
<sequence length="255" mass="30154">MFHFLLRTIPRPILIKLSLAFQKVSPLLYAGNRYEDPINGKTYRKFLPYGYSGRAERNNVLSPGTMSLERHRLLWLYLKEKTDFFTAPYKMLHIAPEQCFFKIFRGMKNLDYTTGDYNSPIADVHFDLHHAPFEDNSFDVIFCNHVLEHVEDSAQCMRELYRIMRPGGWGIFQVPIDITRTETYEDKSITSPEERAIHYWQKDHVRLFGLDYKQKLEEAGFAVTTDDYAERMPAELADRYRISPSETIYLCRKER</sequence>
<reference evidence="2 3" key="1">
    <citation type="submission" date="2018-03" db="EMBL/GenBank/DDBJ databases">
        <title>Genomic Encyclopedia of Type Strains, Phase III (KMG-III): the genomes of soil and plant-associated and newly described type strains.</title>
        <authorList>
            <person name="Whitman W."/>
        </authorList>
    </citation>
    <scope>NUCLEOTIDE SEQUENCE [LARGE SCALE GENOMIC DNA]</scope>
    <source>
        <strain evidence="2 3">CGMCC 1.12700</strain>
    </source>
</reference>
<evidence type="ECO:0000313" key="2">
    <source>
        <dbReference type="EMBL" id="PSK92707.1"/>
    </source>
</evidence>
<keyword evidence="3" id="KW-1185">Reference proteome</keyword>
<keyword evidence="2" id="KW-0489">Methyltransferase</keyword>
<dbReference type="Gene3D" id="3.40.50.150">
    <property type="entry name" value="Vaccinia Virus protein VP39"/>
    <property type="match status" value="1"/>
</dbReference>
<dbReference type="Pfam" id="PF08241">
    <property type="entry name" value="Methyltransf_11"/>
    <property type="match status" value="1"/>
</dbReference>
<feature type="domain" description="Methyltransferase type 11" evidence="1">
    <location>
        <begin position="124"/>
        <end position="171"/>
    </location>
</feature>
<dbReference type="GO" id="GO:0032259">
    <property type="term" value="P:methylation"/>
    <property type="evidence" value="ECO:0007669"/>
    <property type="project" value="UniProtKB-KW"/>
</dbReference>
<keyword evidence="2" id="KW-0808">Transferase</keyword>
<dbReference type="AlphaFoldDB" id="A0A2P8D676"/>
<evidence type="ECO:0000313" key="3">
    <source>
        <dbReference type="Proteomes" id="UP000240572"/>
    </source>
</evidence>
<protein>
    <submittedName>
        <fullName evidence="2">Methyltransferase family protein</fullName>
    </submittedName>
</protein>
<dbReference type="InterPro" id="IPR029063">
    <property type="entry name" value="SAM-dependent_MTases_sf"/>
</dbReference>
<dbReference type="CDD" id="cd02440">
    <property type="entry name" value="AdoMet_MTases"/>
    <property type="match status" value="1"/>
</dbReference>
<dbReference type="GO" id="GO:0008757">
    <property type="term" value="F:S-adenosylmethionine-dependent methyltransferase activity"/>
    <property type="evidence" value="ECO:0007669"/>
    <property type="project" value="InterPro"/>
</dbReference>
<accession>A0A2P8D676</accession>
<dbReference type="InterPro" id="IPR013216">
    <property type="entry name" value="Methyltransf_11"/>
</dbReference>
<dbReference type="Proteomes" id="UP000240572">
    <property type="component" value="Unassembled WGS sequence"/>
</dbReference>
<organism evidence="2 3">
    <name type="scientific">Taibaiella chishuiensis</name>
    <dbReference type="NCBI Taxonomy" id="1434707"/>
    <lineage>
        <taxon>Bacteria</taxon>
        <taxon>Pseudomonadati</taxon>
        <taxon>Bacteroidota</taxon>
        <taxon>Chitinophagia</taxon>
        <taxon>Chitinophagales</taxon>
        <taxon>Chitinophagaceae</taxon>
        <taxon>Taibaiella</taxon>
    </lineage>
</organism>
<dbReference type="EMBL" id="PYGD01000003">
    <property type="protein sequence ID" value="PSK92707.1"/>
    <property type="molecule type" value="Genomic_DNA"/>
</dbReference>
<proteinExistence type="predicted"/>